<evidence type="ECO:0000256" key="1">
    <source>
        <dbReference type="PROSITE-ProRule" id="PRU00339"/>
    </source>
</evidence>
<dbReference type="RefSeq" id="WP_192540918.1">
    <property type="nucleotide sequence ID" value="NZ_JBQDLW010000003.1"/>
</dbReference>
<feature type="chain" id="PRO_5046304982" description="Tetratricopeptide repeat protein" evidence="2">
    <location>
        <begin position="24"/>
        <end position="399"/>
    </location>
</feature>
<keyword evidence="4" id="KW-1185">Reference proteome</keyword>
<feature type="signal peptide" evidence="2">
    <location>
        <begin position="1"/>
        <end position="23"/>
    </location>
</feature>
<dbReference type="Pfam" id="PF13181">
    <property type="entry name" value="TPR_8"/>
    <property type="match status" value="1"/>
</dbReference>
<dbReference type="PANTHER" id="PTHR12558:SF13">
    <property type="entry name" value="CELL DIVISION CYCLE PROTEIN 27 HOMOLOG"/>
    <property type="match status" value="1"/>
</dbReference>
<dbReference type="InterPro" id="IPR019734">
    <property type="entry name" value="TPR_rpt"/>
</dbReference>
<evidence type="ECO:0000313" key="4">
    <source>
        <dbReference type="Proteomes" id="UP000707245"/>
    </source>
</evidence>
<keyword evidence="1" id="KW-0802">TPR repeat</keyword>
<feature type="repeat" description="TPR" evidence="1">
    <location>
        <begin position="241"/>
        <end position="274"/>
    </location>
</feature>
<dbReference type="SUPFAM" id="SSF48452">
    <property type="entry name" value="TPR-like"/>
    <property type="match status" value="1"/>
</dbReference>
<organism evidence="3 4">
    <name type="scientific">Pseudoalteromonas prydzensis</name>
    <dbReference type="NCBI Taxonomy" id="182141"/>
    <lineage>
        <taxon>Bacteria</taxon>
        <taxon>Pseudomonadati</taxon>
        <taxon>Pseudomonadota</taxon>
        <taxon>Gammaproteobacteria</taxon>
        <taxon>Alteromonadales</taxon>
        <taxon>Pseudoalteromonadaceae</taxon>
        <taxon>Pseudoalteromonas</taxon>
    </lineage>
</organism>
<dbReference type="PANTHER" id="PTHR12558">
    <property type="entry name" value="CELL DIVISION CYCLE 16,23,27"/>
    <property type="match status" value="1"/>
</dbReference>
<evidence type="ECO:0008006" key="5">
    <source>
        <dbReference type="Google" id="ProtNLM"/>
    </source>
</evidence>
<keyword evidence="2" id="KW-0732">Signal</keyword>
<accession>A0ABR9FJ11</accession>
<dbReference type="InterPro" id="IPR011990">
    <property type="entry name" value="TPR-like_helical_dom_sf"/>
</dbReference>
<dbReference type="Gene3D" id="1.25.40.10">
    <property type="entry name" value="Tetratricopeptide repeat domain"/>
    <property type="match status" value="2"/>
</dbReference>
<gene>
    <name evidence="3" type="ORF">EI167_04840</name>
</gene>
<sequence>MTTLTLPTKLVAILLLCSLSACTNTHKKPALIAPEMTNNPSFTVLPVENSTEIFVLNDKITQQLDLAFPTHKRDLNNTKKLLNFLLENGDASLSYQAGATLTANQAYSDLNANCLSLSILAYSMAEYLGLDGQFQTVHIPEYWAVSNGYNLLTGHINLVVTQRRNSNTNSNITYLYTSENSLVIDFDPNSRGEKFKTTPITKQRITAMFYNNKGATAMLNGQHDLAYSYFLAATKTDENYSGAWGNLAVLLRLHSQYANAELAYNFAIALNPDNNTALGNLALLYQLTERGELADEILTKLDLKRQTNPYYHVALGNDAYLIKNYQDAIKHFNKAKLIDRQIHDSYFGLARTYYQLGDFKQAYTQLRFANKHADFEHDKQRYHNKLQALRAMTVKVNNH</sequence>
<reference evidence="3 4" key="1">
    <citation type="submission" date="2020-07" db="EMBL/GenBank/DDBJ databases">
        <title>Halophilic bacteria isolated from french cheeses.</title>
        <authorList>
            <person name="Kothe C.I."/>
            <person name="Farah-Kraiem B."/>
            <person name="Renault P."/>
            <person name="Dridi B."/>
        </authorList>
    </citation>
    <scope>NUCLEOTIDE SEQUENCE [LARGE SCALE GENOMIC DNA]</scope>
    <source>
        <strain evidence="3 4">FME14</strain>
    </source>
</reference>
<evidence type="ECO:0000256" key="2">
    <source>
        <dbReference type="SAM" id="SignalP"/>
    </source>
</evidence>
<dbReference type="PROSITE" id="PS50005">
    <property type="entry name" value="TPR"/>
    <property type="match status" value="1"/>
</dbReference>
<dbReference type="Proteomes" id="UP000707245">
    <property type="component" value="Unassembled WGS sequence"/>
</dbReference>
<protein>
    <recommendedName>
        <fullName evidence="5">Tetratricopeptide repeat protein</fullName>
    </recommendedName>
</protein>
<evidence type="ECO:0000313" key="3">
    <source>
        <dbReference type="EMBL" id="MBE0456786.1"/>
    </source>
</evidence>
<comment type="caution">
    <text evidence="3">The sequence shown here is derived from an EMBL/GenBank/DDBJ whole genome shotgun (WGS) entry which is preliminary data.</text>
</comment>
<dbReference type="EMBL" id="RRZA01000010">
    <property type="protein sequence ID" value="MBE0456786.1"/>
    <property type="molecule type" value="Genomic_DNA"/>
</dbReference>
<name>A0ABR9FJ11_9GAMM</name>
<proteinExistence type="predicted"/>
<dbReference type="SMART" id="SM00028">
    <property type="entry name" value="TPR"/>
    <property type="match status" value="4"/>
</dbReference>